<dbReference type="PROSITE" id="PS01312">
    <property type="entry name" value="SECA"/>
    <property type="match status" value="1"/>
</dbReference>
<evidence type="ECO:0000256" key="8">
    <source>
        <dbReference type="ARBA" id="ARBA00022741"/>
    </source>
</evidence>
<evidence type="ECO:0000256" key="7">
    <source>
        <dbReference type="ARBA" id="ARBA00022723"/>
    </source>
</evidence>
<sequence>MFAWALKKILGTSHEREVKRLRPRVEAINALEPAIKKLSDAELRAKTFEFKEKLENGATLDDILHEAFAVAREAGWRALKMRHFDVQLIGGMVLHGGNIAEMRTGEGKTLVATLPCYLNALEGRGVHVVTVNDYLAKRDSEWMGKLYGFLGLTTGVVVHSQNDVDKKRAYRADITYGQNNEFGFDYLRDNMKFSALEYAQRELNFAIVDEVDSILIDEARTPLIISGQQEASSQKYRTINEVIPRLRKDEHYLVDEKQHSVTLTDEGVEQAQKLMGISNLYDPVNLESLHILNQCLRAHALYKRDVNYLVADDGKVLIIDEFTGRVLPGRRWSDGLHQAVEAKENVRIQEETRTMATITFQNLFRLYRKLGGMTGTADTEASEFHSTYKLNVIQIPTNKAILREDGEDLVYKTEREKFTAVAGEIEELYKNGQPVLVGTTSVEKSNAIAAILKKKKIPHAVLNAKQHEKEAYVVAQAGRKGAITVSTNMAGRGTDIILGGNPEMLAKLEFRELGKDPDAEPEEFATLVAKYEVSCKKEGDEVRAAGGLHILGTERHESRRIDNQLRGRAGRQGDPGSSRFYLSLEDDLMRIFGGERVKALMERMGMPDDEPIEHPWVSKSISDAQSKVEGRNFDIRKNLLEYDDVMSEQRKTVYKVRQQLLIGRYTPEKVDDDGKPTGKLRVIEPLDRLRNDVKDAIRDMLLHYGTSTAPGGGGKPESIEAIKELYELGSLQEDIYNYWGYKFEYRESDAQKPQKVYERLLDEIPRSLTEQRERLLDLMDGIIAAIIEESCPSNVPPEDWKWDDVAEGFRDHFMIKPKDYEHAHDAEDLAHRLYDQAQAALEAKEKDFGTELLLKLFRHYYLTEIDRAWVEHLTNMEHLRDGIGLRGYGQRDPKQEYKKEGYDIFVTMMAQISSNVATNLFQAQVRREADVEQMAREEHERHEAQLRDAITRHGSEIDPGTDQDDPAAQPARAPVRRPQQARVVQPVQRSGPKIGRNDPCPCGSGQKFKKCHGAALEEEGADQDDANA</sequence>
<evidence type="ECO:0000256" key="14">
    <source>
        <dbReference type="ARBA" id="ARBA00023136"/>
    </source>
</evidence>
<evidence type="ECO:0000256" key="11">
    <source>
        <dbReference type="ARBA" id="ARBA00022927"/>
    </source>
</evidence>
<feature type="compositionally biased region" description="Low complexity" evidence="17">
    <location>
        <begin position="966"/>
        <end position="989"/>
    </location>
</feature>
<dbReference type="InterPro" id="IPR000185">
    <property type="entry name" value="SecA"/>
</dbReference>
<dbReference type="Proteomes" id="UP001370348">
    <property type="component" value="Chromosome"/>
</dbReference>
<dbReference type="NCBIfam" id="TIGR00963">
    <property type="entry name" value="secA"/>
    <property type="match status" value="1"/>
</dbReference>
<keyword evidence="7" id="KW-0479">Metal-binding</keyword>
<evidence type="ECO:0000256" key="4">
    <source>
        <dbReference type="ARBA" id="ARBA00022448"/>
    </source>
</evidence>
<keyword evidence="9" id="KW-0862">Zinc</keyword>
<dbReference type="InterPro" id="IPR014018">
    <property type="entry name" value="SecA_motor_DEAD"/>
</dbReference>
<dbReference type="EMBL" id="CP089984">
    <property type="protein sequence ID" value="WXB14953.1"/>
    <property type="molecule type" value="Genomic_DNA"/>
</dbReference>
<dbReference type="PANTHER" id="PTHR30612:SF0">
    <property type="entry name" value="CHLOROPLAST PROTEIN-TRANSPORTING ATPASE"/>
    <property type="match status" value="1"/>
</dbReference>
<evidence type="ECO:0000256" key="5">
    <source>
        <dbReference type="ARBA" id="ARBA00022475"/>
    </source>
</evidence>
<dbReference type="SUPFAM" id="SSF81767">
    <property type="entry name" value="Pre-protein crosslinking domain of SecA"/>
    <property type="match status" value="1"/>
</dbReference>
<protein>
    <recommendedName>
        <fullName evidence="15 16">Protein translocase subunit SecA</fullName>
        <ecNumber evidence="15">7.4.2.8</ecNumber>
    </recommendedName>
</protein>
<evidence type="ECO:0000256" key="13">
    <source>
        <dbReference type="ARBA" id="ARBA00023010"/>
    </source>
</evidence>
<dbReference type="Gene3D" id="3.40.50.300">
    <property type="entry name" value="P-loop containing nucleotide triphosphate hydrolases"/>
    <property type="match status" value="2"/>
</dbReference>
<evidence type="ECO:0000256" key="9">
    <source>
        <dbReference type="ARBA" id="ARBA00022833"/>
    </source>
</evidence>
<evidence type="ECO:0000256" key="16">
    <source>
        <dbReference type="RuleBase" id="RU003874"/>
    </source>
</evidence>
<keyword evidence="4 15" id="KW-0813">Transport</keyword>
<dbReference type="InterPro" id="IPR027417">
    <property type="entry name" value="P-loop_NTPase"/>
</dbReference>
<evidence type="ECO:0000256" key="15">
    <source>
        <dbReference type="HAMAP-Rule" id="MF_01382"/>
    </source>
</evidence>
<dbReference type="InterPro" id="IPR011115">
    <property type="entry name" value="SecA_DEAD"/>
</dbReference>
<dbReference type="SUPFAM" id="SSF81886">
    <property type="entry name" value="Helical scaffold and wing domains of SecA"/>
    <property type="match status" value="2"/>
</dbReference>
<dbReference type="InterPro" id="IPR044722">
    <property type="entry name" value="SecA_SF2_C"/>
</dbReference>
<dbReference type="PROSITE" id="PS51196">
    <property type="entry name" value="SECA_MOTOR_DEAD"/>
    <property type="match status" value="1"/>
</dbReference>
<feature type="binding site" evidence="15">
    <location>
        <position position="87"/>
    </location>
    <ligand>
        <name>ATP</name>
        <dbReference type="ChEBI" id="CHEBI:30616"/>
    </ligand>
</feature>
<name>A0ABZ2LYL6_9BACT</name>
<dbReference type="Pfam" id="PF01043">
    <property type="entry name" value="SecA_PP_bind"/>
    <property type="match status" value="1"/>
</dbReference>
<comment type="cofactor">
    <cofactor evidence="1">
        <name>Zn(2+)</name>
        <dbReference type="ChEBI" id="CHEBI:29105"/>
    </cofactor>
</comment>
<dbReference type="PANTHER" id="PTHR30612">
    <property type="entry name" value="SECA INNER MEMBRANE COMPONENT OF SEC PROTEIN SECRETION SYSTEM"/>
    <property type="match status" value="1"/>
</dbReference>
<dbReference type="InterPro" id="IPR036670">
    <property type="entry name" value="SecA_X-link_sf"/>
</dbReference>
<feature type="domain" description="Helicase ATP-binding" evidence="18">
    <location>
        <begin position="89"/>
        <end position="247"/>
    </location>
</feature>
<feature type="domain" description="Helicase C-terminal" evidence="19">
    <location>
        <begin position="405"/>
        <end position="629"/>
    </location>
</feature>
<dbReference type="Pfam" id="PF21090">
    <property type="entry name" value="P-loop_SecA"/>
    <property type="match status" value="1"/>
</dbReference>
<gene>
    <name evidence="15 21" type="primary">secA</name>
    <name evidence="21" type="ORF">LZC94_44930</name>
</gene>
<dbReference type="Pfam" id="PF07517">
    <property type="entry name" value="SecA_DEAD"/>
    <property type="match status" value="1"/>
</dbReference>
<dbReference type="InterPro" id="IPR036266">
    <property type="entry name" value="SecA_Wing/Scaffold_sf"/>
</dbReference>
<keyword evidence="8 15" id="KW-0547">Nucleotide-binding</keyword>
<evidence type="ECO:0000256" key="6">
    <source>
        <dbReference type="ARBA" id="ARBA00022490"/>
    </source>
</evidence>
<dbReference type="SUPFAM" id="SSF52540">
    <property type="entry name" value="P-loop containing nucleoside triphosphate hydrolases"/>
    <property type="match status" value="2"/>
</dbReference>
<organism evidence="21 22">
    <name type="scientific">Pendulispora albinea</name>
    <dbReference type="NCBI Taxonomy" id="2741071"/>
    <lineage>
        <taxon>Bacteria</taxon>
        <taxon>Pseudomonadati</taxon>
        <taxon>Myxococcota</taxon>
        <taxon>Myxococcia</taxon>
        <taxon>Myxococcales</taxon>
        <taxon>Sorangiineae</taxon>
        <taxon>Pendulisporaceae</taxon>
        <taxon>Pendulispora</taxon>
    </lineage>
</organism>
<comment type="subcellular location">
    <subcellularLocation>
        <location evidence="15">Cell membrane</location>
        <topology evidence="15">Peripheral membrane protein</topology>
        <orientation evidence="15">Cytoplasmic side</orientation>
    </subcellularLocation>
    <subcellularLocation>
        <location evidence="15">Cytoplasm</location>
    </subcellularLocation>
    <subcellularLocation>
        <location evidence="2">Membrane</location>
        <topology evidence="2">Peripheral membrane protein</topology>
    </subcellularLocation>
    <text evidence="15">Distribution is 50-50.</text>
</comment>
<evidence type="ECO:0000259" key="20">
    <source>
        <dbReference type="PROSITE" id="PS51196"/>
    </source>
</evidence>
<comment type="function">
    <text evidence="15">Part of the Sec protein translocase complex. Interacts with the SecYEG preprotein conducting channel. Has a central role in coupling the hydrolysis of ATP to the transfer of proteins into and across the cell membrane, serving as an ATP-driven molecular motor driving the stepwise translocation of polypeptide chains across the membrane.</text>
</comment>
<dbReference type="InterPro" id="IPR011116">
    <property type="entry name" value="SecA_Wing/Scaffold"/>
</dbReference>
<dbReference type="CDD" id="cd18803">
    <property type="entry name" value="SF2_C_secA"/>
    <property type="match status" value="1"/>
</dbReference>
<evidence type="ECO:0000256" key="2">
    <source>
        <dbReference type="ARBA" id="ARBA00004170"/>
    </source>
</evidence>
<evidence type="ECO:0000313" key="22">
    <source>
        <dbReference type="Proteomes" id="UP001370348"/>
    </source>
</evidence>
<dbReference type="Gene3D" id="3.90.1440.10">
    <property type="entry name" value="SecA, preprotein cross-linking domain"/>
    <property type="match status" value="1"/>
</dbReference>
<evidence type="ECO:0000313" key="21">
    <source>
        <dbReference type="EMBL" id="WXB14953.1"/>
    </source>
</evidence>
<comment type="similarity">
    <text evidence="3 15 16">Belongs to the SecA family.</text>
</comment>
<accession>A0ABZ2LYL6</accession>
<feature type="region of interest" description="Disordered" evidence="17">
    <location>
        <begin position="954"/>
        <end position="1010"/>
    </location>
</feature>
<evidence type="ECO:0000256" key="12">
    <source>
        <dbReference type="ARBA" id="ARBA00022967"/>
    </source>
</evidence>
<evidence type="ECO:0000256" key="17">
    <source>
        <dbReference type="SAM" id="MobiDB-lite"/>
    </source>
</evidence>
<keyword evidence="6 15" id="KW-0963">Cytoplasm</keyword>
<proteinExistence type="inferred from homology"/>
<dbReference type="NCBIfam" id="NF009538">
    <property type="entry name" value="PRK12904.1"/>
    <property type="match status" value="1"/>
</dbReference>
<keyword evidence="10 15" id="KW-0067">ATP-binding</keyword>
<evidence type="ECO:0000256" key="10">
    <source>
        <dbReference type="ARBA" id="ARBA00022840"/>
    </source>
</evidence>
<comment type="catalytic activity">
    <reaction evidence="15">
        <text>ATP + H2O + cellular proteinSide 1 = ADP + phosphate + cellular proteinSide 2.</text>
        <dbReference type="EC" id="7.4.2.8"/>
    </reaction>
</comment>
<feature type="binding site" evidence="15">
    <location>
        <begin position="105"/>
        <end position="109"/>
    </location>
    <ligand>
        <name>ATP</name>
        <dbReference type="ChEBI" id="CHEBI:30616"/>
    </ligand>
</feature>
<dbReference type="Pfam" id="PF07516">
    <property type="entry name" value="SecA_SW"/>
    <property type="match status" value="2"/>
</dbReference>
<dbReference type="Gene3D" id="1.10.3060.10">
    <property type="entry name" value="Helical scaffold and wing domains of SecA"/>
    <property type="match status" value="2"/>
</dbReference>
<keyword evidence="14 15" id="KW-0472">Membrane</keyword>
<feature type="domain" description="SecA family profile" evidence="20">
    <location>
        <begin position="3"/>
        <end position="613"/>
    </location>
</feature>
<dbReference type="EC" id="7.4.2.8" evidence="15"/>
<keyword evidence="22" id="KW-1185">Reference proteome</keyword>
<evidence type="ECO:0000259" key="19">
    <source>
        <dbReference type="PROSITE" id="PS51194"/>
    </source>
</evidence>
<keyword evidence="11 15" id="KW-0653">Protein transport</keyword>
<dbReference type="SMART" id="SM00958">
    <property type="entry name" value="SecA_PP_bind"/>
    <property type="match status" value="1"/>
</dbReference>
<evidence type="ECO:0000259" key="18">
    <source>
        <dbReference type="PROSITE" id="PS51192"/>
    </source>
</evidence>
<keyword evidence="13 15" id="KW-0811">Translocation</keyword>
<dbReference type="InterPro" id="IPR011130">
    <property type="entry name" value="SecA_preprotein_X-link_dom"/>
</dbReference>
<evidence type="ECO:0000256" key="1">
    <source>
        <dbReference type="ARBA" id="ARBA00001947"/>
    </source>
</evidence>
<dbReference type="CDD" id="cd17928">
    <property type="entry name" value="DEXDc_SecA"/>
    <property type="match status" value="1"/>
</dbReference>
<dbReference type="PROSITE" id="PS51194">
    <property type="entry name" value="HELICASE_CTER"/>
    <property type="match status" value="1"/>
</dbReference>
<evidence type="ECO:0000256" key="3">
    <source>
        <dbReference type="ARBA" id="ARBA00007650"/>
    </source>
</evidence>
<dbReference type="RefSeq" id="WP_407951518.1">
    <property type="nucleotide sequence ID" value="NZ_CP089984.1"/>
</dbReference>
<dbReference type="Pfam" id="PF02810">
    <property type="entry name" value="SEC-C"/>
    <property type="match status" value="1"/>
</dbReference>
<dbReference type="InterPro" id="IPR014001">
    <property type="entry name" value="Helicase_ATP-bd"/>
</dbReference>
<dbReference type="PROSITE" id="PS51192">
    <property type="entry name" value="HELICASE_ATP_BIND_1"/>
    <property type="match status" value="1"/>
</dbReference>
<dbReference type="InterPro" id="IPR020937">
    <property type="entry name" value="SecA_CS"/>
</dbReference>
<dbReference type="SMART" id="SM00957">
    <property type="entry name" value="SecA_DEAD"/>
    <property type="match status" value="1"/>
</dbReference>
<dbReference type="HAMAP" id="MF_01382">
    <property type="entry name" value="SecA"/>
    <property type="match status" value="1"/>
</dbReference>
<dbReference type="InterPro" id="IPR001650">
    <property type="entry name" value="Helicase_C-like"/>
</dbReference>
<comment type="subunit">
    <text evidence="15">Monomer and homodimer. Part of the essential Sec protein translocation apparatus which comprises SecA, SecYEG and auxiliary proteins SecDF. Other proteins may also be involved.</text>
</comment>
<dbReference type="PRINTS" id="PR00906">
    <property type="entry name" value="SECA"/>
</dbReference>
<dbReference type="InterPro" id="IPR004027">
    <property type="entry name" value="SEC_C_motif"/>
</dbReference>
<keyword evidence="12 15" id="KW-1278">Translocase</keyword>
<reference evidence="21 22" key="1">
    <citation type="submission" date="2021-12" db="EMBL/GenBank/DDBJ databases">
        <title>Discovery of the Pendulisporaceae a myxobacterial family with distinct sporulation behavior and unique specialized metabolism.</title>
        <authorList>
            <person name="Garcia R."/>
            <person name="Popoff A."/>
            <person name="Bader C.D."/>
            <person name="Loehr J."/>
            <person name="Walesch S."/>
            <person name="Walt C."/>
            <person name="Boldt J."/>
            <person name="Bunk B."/>
            <person name="Haeckl F.J.F.P.J."/>
            <person name="Gunesch A.P."/>
            <person name="Birkelbach J."/>
            <person name="Nuebel U."/>
            <person name="Pietschmann T."/>
            <person name="Bach T."/>
            <person name="Mueller R."/>
        </authorList>
    </citation>
    <scope>NUCLEOTIDE SEQUENCE [LARGE SCALE GENOMIC DNA]</scope>
    <source>
        <strain evidence="21 22">MSr11954</strain>
    </source>
</reference>
<keyword evidence="5 15" id="KW-1003">Cell membrane</keyword>
<feature type="binding site" evidence="15">
    <location>
        <position position="495"/>
    </location>
    <ligand>
        <name>ATP</name>
        <dbReference type="ChEBI" id="CHEBI:30616"/>
    </ligand>
</feature>